<evidence type="ECO:0000256" key="1">
    <source>
        <dbReference type="SAM" id="MobiDB-lite"/>
    </source>
</evidence>
<gene>
    <name evidence="2" type="ORF">PLEPLA_LOCUS38675</name>
</gene>
<dbReference type="AlphaFoldDB" id="A0A9N7VKP9"/>
<dbReference type="Proteomes" id="UP001153269">
    <property type="component" value="Unassembled WGS sequence"/>
</dbReference>
<protein>
    <submittedName>
        <fullName evidence="2">Uncharacterized protein</fullName>
    </submittedName>
</protein>
<proteinExistence type="predicted"/>
<name>A0A9N7VKP9_PLEPL</name>
<feature type="region of interest" description="Disordered" evidence="1">
    <location>
        <begin position="39"/>
        <end position="77"/>
    </location>
</feature>
<reference evidence="2" key="1">
    <citation type="submission" date="2020-03" db="EMBL/GenBank/DDBJ databases">
        <authorList>
            <person name="Weist P."/>
        </authorList>
    </citation>
    <scope>NUCLEOTIDE SEQUENCE</scope>
</reference>
<feature type="compositionally biased region" description="Basic and acidic residues" evidence="1">
    <location>
        <begin position="39"/>
        <end position="54"/>
    </location>
</feature>
<feature type="compositionally biased region" description="Gly residues" evidence="1">
    <location>
        <begin position="58"/>
        <end position="70"/>
    </location>
</feature>
<sequence length="229" mass="25398">MEERRMKRQDNFSAVIAARSSSTSSFSCSVSTRVLRRELTGLRRDPSRRGKRSLEAAGAGGAAAGGGGDAGAAFAPSRRGMREVTDIRKPVAATPPQEIMCLCVWLRRFLVLPGTTLPEPPRHWLSWLAVWSVTSRPDRSVKKEEEMFLYLECGHFISRIYSRSNTRITSRGRPYLQHNSSQGQCMLLRFDGHGQIGPPSPTWNALSVSLRGSSESFSCSSHFSNYTSK</sequence>
<accession>A0A9N7VKP9</accession>
<organism evidence="2 3">
    <name type="scientific">Pleuronectes platessa</name>
    <name type="common">European plaice</name>
    <dbReference type="NCBI Taxonomy" id="8262"/>
    <lineage>
        <taxon>Eukaryota</taxon>
        <taxon>Metazoa</taxon>
        <taxon>Chordata</taxon>
        <taxon>Craniata</taxon>
        <taxon>Vertebrata</taxon>
        <taxon>Euteleostomi</taxon>
        <taxon>Actinopterygii</taxon>
        <taxon>Neopterygii</taxon>
        <taxon>Teleostei</taxon>
        <taxon>Neoteleostei</taxon>
        <taxon>Acanthomorphata</taxon>
        <taxon>Carangaria</taxon>
        <taxon>Pleuronectiformes</taxon>
        <taxon>Pleuronectoidei</taxon>
        <taxon>Pleuronectidae</taxon>
        <taxon>Pleuronectes</taxon>
    </lineage>
</organism>
<dbReference type="EMBL" id="CADEAL010004072">
    <property type="protein sequence ID" value="CAB1450983.1"/>
    <property type="molecule type" value="Genomic_DNA"/>
</dbReference>
<evidence type="ECO:0000313" key="2">
    <source>
        <dbReference type="EMBL" id="CAB1450983.1"/>
    </source>
</evidence>
<comment type="caution">
    <text evidence="2">The sequence shown here is derived from an EMBL/GenBank/DDBJ whole genome shotgun (WGS) entry which is preliminary data.</text>
</comment>
<keyword evidence="3" id="KW-1185">Reference proteome</keyword>
<evidence type="ECO:0000313" key="3">
    <source>
        <dbReference type="Proteomes" id="UP001153269"/>
    </source>
</evidence>